<evidence type="ECO:0000313" key="7">
    <source>
        <dbReference type="Proteomes" id="UP001604043"/>
    </source>
</evidence>
<evidence type="ECO:0000256" key="2">
    <source>
        <dbReference type="ARBA" id="ARBA00023125"/>
    </source>
</evidence>
<dbReference type="SUPFAM" id="SSF55781">
    <property type="entry name" value="GAF domain-like"/>
    <property type="match status" value="1"/>
</dbReference>
<evidence type="ECO:0000259" key="4">
    <source>
        <dbReference type="PROSITE" id="PS51077"/>
    </source>
</evidence>
<dbReference type="InterPro" id="IPR005471">
    <property type="entry name" value="Tscrpt_reg_IclR_N"/>
</dbReference>
<dbReference type="Pfam" id="PF01614">
    <property type="entry name" value="IclR_C"/>
    <property type="match status" value="1"/>
</dbReference>
<dbReference type="Gene3D" id="3.30.450.40">
    <property type="match status" value="1"/>
</dbReference>
<evidence type="ECO:0000256" key="3">
    <source>
        <dbReference type="ARBA" id="ARBA00023163"/>
    </source>
</evidence>
<name>A0ABW6ZN29_9HYPH</name>
<dbReference type="SUPFAM" id="SSF46785">
    <property type="entry name" value="Winged helix' DNA-binding domain"/>
    <property type="match status" value="1"/>
</dbReference>
<keyword evidence="1" id="KW-0805">Transcription regulation</keyword>
<dbReference type="EMBL" id="JBAFUR010000010">
    <property type="protein sequence ID" value="MFG1255251.1"/>
    <property type="molecule type" value="Genomic_DNA"/>
</dbReference>
<dbReference type="Proteomes" id="UP001604043">
    <property type="component" value="Unassembled WGS sequence"/>
</dbReference>
<accession>A0ABW6ZN29</accession>
<dbReference type="RefSeq" id="WP_394010192.1">
    <property type="nucleotide sequence ID" value="NZ_JBAFUR010000010.1"/>
</dbReference>
<organism evidence="6 7">
    <name type="scientific">Xanthobacter aminoxidans</name>
    <dbReference type="NCBI Taxonomy" id="186280"/>
    <lineage>
        <taxon>Bacteria</taxon>
        <taxon>Pseudomonadati</taxon>
        <taxon>Pseudomonadota</taxon>
        <taxon>Alphaproteobacteria</taxon>
        <taxon>Hyphomicrobiales</taxon>
        <taxon>Xanthobacteraceae</taxon>
        <taxon>Xanthobacter</taxon>
    </lineage>
</organism>
<feature type="domain" description="HTH iclR-type" evidence="4">
    <location>
        <begin position="18"/>
        <end position="80"/>
    </location>
</feature>
<comment type="caution">
    <text evidence="6">The sequence shown here is derived from an EMBL/GenBank/DDBJ whole genome shotgun (WGS) entry which is preliminary data.</text>
</comment>
<keyword evidence="7" id="KW-1185">Reference proteome</keyword>
<dbReference type="InterPro" id="IPR014757">
    <property type="entry name" value="Tscrpt_reg_IclR_C"/>
</dbReference>
<dbReference type="InterPro" id="IPR036390">
    <property type="entry name" value="WH_DNA-bd_sf"/>
</dbReference>
<protein>
    <submittedName>
        <fullName evidence="6">IclR family transcriptional regulator</fullName>
    </submittedName>
</protein>
<dbReference type="InterPro" id="IPR036388">
    <property type="entry name" value="WH-like_DNA-bd_sf"/>
</dbReference>
<evidence type="ECO:0000256" key="1">
    <source>
        <dbReference type="ARBA" id="ARBA00023015"/>
    </source>
</evidence>
<evidence type="ECO:0000313" key="6">
    <source>
        <dbReference type="EMBL" id="MFG1255251.1"/>
    </source>
</evidence>
<gene>
    <name evidence="6" type="ORF">V5F30_23780</name>
</gene>
<dbReference type="Pfam" id="PF09339">
    <property type="entry name" value="HTH_IclR"/>
    <property type="match status" value="1"/>
</dbReference>
<reference evidence="6 7" key="1">
    <citation type="submission" date="2024-02" db="EMBL/GenBank/DDBJ databases">
        <title>Expansion and revision of Xanthobacter and proposal of Roseixanthobacter gen. nov.</title>
        <authorList>
            <person name="Soltysiak M.P.M."/>
            <person name="Jalihal A."/>
            <person name="Ory A."/>
            <person name="Chrisophersen C."/>
            <person name="Lee A.D."/>
            <person name="Boulton J."/>
            <person name="Springer M."/>
        </authorList>
    </citation>
    <scope>NUCLEOTIDE SEQUENCE [LARGE SCALE GENOMIC DNA]</scope>
    <source>
        <strain evidence="6 7">CB5</strain>
    </source>
</reference>
<dbReference type="Gene3D" id="1.10.10.10">
    <property type="entry name" value="Winged helix-like DNA-binding domain superfamily/Winged helix DNA-binding domain"/>
    <property type="match status" value="1"/>
</dbReference>
<evidence type="ECO:0000259" key="5">
    <source>
        <dbReference type="PROSITE" id="PS51078"/>
    </source>
</evidence>
<dbReference type="PROSITE" id="PS51078">
    <property type="entry name" value="ICLR_ED"/>
    <property type="match status" value="1"/>
</dbReference>
<dbReference type="PROSITE" id="PS51077">
    <property type="entry name" value="HTH_ICLR"/>
    <property type="match status" value="1"/>
</dbReference>
<dbReference type="PANTHER" id="PTHR30136">
    <property type="entry name" value="HELIX-TURN-HELIX TRANSCRIPTIONAL REGULATOR, ICLR FAMILY"/>
    <property type="match status" value="1"/>
</dbReference>
<keyword evidence="3" id="KW-0804">Transcription</keyword>
<keyword evidence="2" id="KW-0238">DNA-binding</keyword>
<dbReference type="PANTHER" id="PTHR30136:SF35">
    <property type="entry name" value="HTH-TYPE TRANSCRIPTIONAL REGULATOR RV1719"/>
    <property type="match status" value="1"/>
</dbReference>
<dbReference type="InterPro" id="IPR050707">
    <property type="entry name" value="HTH_MetabolicPath_Reg"/>
</dbReference>
<sequence>MERAMTEDGAAIREGGGIQVIARAAAVLRSLKNVRSGLSLAQIAGRVGLPRSTVQRIVNALLVEDLVISAGPEGGYRLGPEIHALSRSGKIDIVEQVRAHIVALSQATGETVDFSVLRGSEVLFLDQVTGTHRLRAVSAVGDIFPLTNTANGKCCLALLEPERARALVRKELPGTKRLDAVLAEIAEVRRTGIGFNHEEHTVGISAVGIGFRDAAGGIYSISIPVPTSRFELVRDDAIRHLQSHKSQIIEELGAGNKNVRMA</sequence>
<feature type="domain" description="IclR-ED" evidence="5">
    <location>
        <begin position="74"/>
        <end position="262"/>
    </location>
</feature>
<proteinExistence type="predicted"/>
<dbReference type="SMART" id="SM00346">
    <property type="entry name" value="HTH_ICLR"/>
    <property type="match status" value="1"/>
</dbReference>
<dbReference type="InterPro" id="IPR029016">
    <property type="entry name" value="GAF-like_dom_sf"/>
</dbReference>